<name>A0A1I4RGT2_9BACT</name>
<keyword evidence="5 7" id="KW-0547">Nucleotide-binding</keyword>
<dbReference type="GO" id="GO:0008360">
    <property type="term" value="P:regulation of cell shape"/>
    <property type="evidence" value="ECO:0007669"/>
    <property type="project" value="UniProtKB-KW"/>
</dbReference>
<evidence type="ECO:0000259" key="9">
    <source>
        <dbReference type="Pfam" id="PF02875"/>
    </source>
</evidence>
<accession>A0A1I4RGT2</accession>
<dbReference type="GO" id="GO:0005524">
    <property type="term" value="F:ATP binding"/>
    <property type="evidence" value="ECO:0007669"/>
    <property type="project" value="UniProtKB-UniRule"/>
</dbReference>
<evidence type="ECO:0000256" key="1">
    <source>
        <dbReference type="ARBA" id="ARBA00004496"/>
    </source>
</evidence>
<dbReference type="NCBIfam" id="TIGR01087">
    <property type="entry name" value="murD"/>
    <property type="match status" value="1"/>
</dbReference>
<sequence>MKPGERPKKNFGSRFVVLGLGVSGFFACKALFQKGFCNVIAYDDQELEKSKPGIYRELRSLGCRVVCGREGIAELLGELSAGDTVIVSPGVPLNHPGVLEAGKRGLEVIGELEWAWRNLEPRVPVVAVTGTNGKTTTTELIGSVCREYFGADRVFVGGNIGEPLSSFICKPEASVDVIVLEVSSFQLDTAKSFSPRVAVVLNISEDHLDRYDSFDSYARSKMSVAWKAVSSGGRAVLNGDDPVIVRYAPDRGCLFWTGRSRKGDAVISASALRLFPGTSEEWIFDFSRARVLGRHNHENFAAAALCCFLLGIPTGCIERVFTEFRPGSHRLEWVGSWKGIDFYDDSKATNVDATVKALEAFDRPLWLLVGGRDKGGSYDKLVQAAKLKCRGVLCFGEARDRIYGFFENCGFEVTKVEDLEEAFLVSLRKARPGDIVLLSPACSSFDRYRNYAERGDHFKALVKNLIEGKPGS</sequence>
<evidence type="ECO:0000256" key="3">
    <source>
        <dbReference type="ARBA" id="ARBA00022490"/>
    </source>
</evidence>
<dbReference type="Gene3D" id="3.40.1190.10">
    <property type="entry name" value="Mur-like, catalytic domain"/>
    <property type="match status" value="1"/>
</dbReference>
<evidence type="ECO:0000256" key="2">
    <source>
        <dbReference type="ARBA" id="ARBA00004752"/>
    </source>
</evidence>
<comment type="function">
    <text evidence="7 8">Cell wall formation. Catalyzes the addition of glutamate to the nucleotide precursor UDP-N-acetylmuramoyl-L-alanine (UMA).</text>
</comment>
<dbReference type="EMBL" id="FOUU01000001">
    <property type="protein sequence ID" value="SFM51130.1"/>
    <property type="molecule type" value="Genomic_DNA"/>
</dbReference>
<dbReference type="SUPFAM" id="SSF51984">
    <property type="entry name" value="MurCD N-terminal domain"/>
    <property type="match status" value="1"/>
</dbReference>
<evidence type="ECO:0000256" key="8">
    <source>
        <dbReference type="RuleBase" id="RU003664"/>
    </source>
</evidence>
<dbReference type="RefSeq" id="WP_093393350.1">
    <property type="nucleotide sequence ID" value="NZ_FOUU01000001.1"/>
</dbReference>
<dbReference type="InterPro" id="IPR005762">
    <property type="entry name" value="MurD"/>
</dbReference>
<comment type="pathway">
    <text evidence="2 7 8">Cell wall biogenesis; peptidoglycan biosynthesis.</text>
</comment>
<dbReference type="EC" id="6.3.2.9" evidence="7 8"/>
<dbReference type="GO" id="GO:0008764">
    <property type="term" value="F:UDP-N-acetylmuramoylalanine-D-glutamate ligase activity"/>
    <property type="evidence" value="ECO:0007669"/>
    <property type="project" value="UniProtKB-UniRule"/>
</dbReference>
<reference evidence="11 12" key="1">
    <citation type="submission" date="2016-10" db="EMBL/GenBank/DDBJ databases">
        <authorList>
            <person name="de Groot N.N."/>
        </authorList>
    </citation>
    <scope>NUCLEOTIDE SEQUENCE [LARGE SCALE GENOMIC DNA]</scope>
    <source>
        <strain evidence="11 12">DSM 9990</strain>
    </source>
</reference>
<keyword evidence="3 7" id="KW-0963">Cytoplasm</keyword>
<keyword evidence="7 8" id="KW-0131">Cell cycle</keyword>
<keyword evidence="6 7" id="KW-0067">ATP-binding</keyword>
<dbReference type="GO" id="GO:0005737">
    <property type="term" value="C:cytoplasm"/>
    <property type="evidence" value="ECO:0007669"/>
    <property type="project" value="UniProtKB-SubCell"/>
</dbReference>
<dbReference type="InterPro" id="IPR036565">
    <property type="entry name" value="Mur-like_cat_sf"/>
</dbReference>
<organism evidence="11 12">
    <name type="scientific">Thermodesulforhabdus norvegica</name>
    <dbReference type="NCBI Taxonomy" id="39841"/>
    <lineage>
        <taxon>Bacteria</taxon>
        <taxon>Pseudomonadati</taxon>
        <taxon>Thermodesulfobacteriota</taxon>
        <taxon>Syntrophobacteria</taxon>
        <taxon>Syntrophobacterales</taxon>
        <taxon>Thermodesulforhabdaceae</taxon>
        <taxon>Thermodesulforhabdus</taxon>
    </lineage>
</organism>
<evidence type="ECO:0000256" key="6">
    <source>
        <dbReference type="ARBA" id="ARBA00022840"/>
    </source>
</evidence>
<protein>
    <recommendedName>
        <fullName evidence="7 8">UDP-N-acetylmuramoylalanine--D-glutamate ligase</fullName>
        <ecNumber evidence="7 8">6.3.2.9</ecNumber>
    </recommendedName>
    <alternativeName>
        <fullName evidence="7">D-glutamic acid-adding enzyme</fullName>
    </alternativeName>
    <alternativeName>
        <fullName evidence="7">UDP-N-acetylmuramoyl-L-alanyl-D-glutamate synthetase</fullName>
    </alternativeName>
</protein>
<dbReference type="Pfam" id="PF21799">
    <property type="entry name" value="MurD-like_N"/>
    <property type="match status" value="1"/>
</dbReference>
<dbReference type="UniPathway" id="UPA00219"/>
<dbReference type="OrthoDB" id="9809796at2"/>
<dbReference type="InterPro" id="IPR004101">
    <property type="entry name" value="Mur_ligase_C"/>
</dbReference>
<comment type="subcellular location">
    <subcellularLocation>
        <location evidence="1 7 8">Cytoplasm</location>
    </subcellularLocation>
</comment>
<keyword evidence="7 8" id="KW-0132">Cell division</keyword>
<dbReference type="InterPro" id="IPR036615">
    <property type="entry name" value="Mur_ligase_C_dom_sf"/>
</dbReference>
<keyword evidence="12" id="KW-1185">Reference proteome</keyword>
<dbReference type="PANTHER" id="PTHR43692">
    <property type="entry name" value="UDP-N-ACETYLMURAMOYLALANINE--D-GLUTAMATE LIGASE"/>
    <property type="match status" value="1"/>
</dbReference>
<dbReference type="HAMAP" id="MF_00639">
    <property type="entry name" value="MurD"/>
    <property type="match status" value="1"/>
</dbReference>
<feature type="domain" description="Mur ligase central" evidence="10">
    <location>
        <begin position="128"/>
        <end position="306"/>
    </location>
</feature>
<feature type="domain" description="Mur ligase C-terminal" evidence="9">
    <location>
        <begin position="329"/>
        <end position="442"/>
    </location>
</feature>
<evidence type="ECO:0000256" key="4">
    <source>
        <dbReference type="ARBA" id="ARBA00022598"/>
    </source>
</evidence>
<dbReference type="SUPFAM" id="SSF53623">
    <property type="entry name" value="MurD-like peptide ligases, catalytic domain"/>
    <property type="match status" value="1"/>
</dbReference>
<comment type="similarity">
    <text evidence="7">Belongs to the MurCDEF family.</text>
</comment>
<proteinExistence type="inferred from homology"/>
<dbReference type="Gene3D" id="3.40.50.720">
    <property type="entry name" value="NAD(P)-binding Rossmann-like Domain"/>
    <property type="match status" value="1"/>
</dbReference>
<dbReference type="InterPro" id="IPR013221">
    <property type="entry name" value="Mur_ligase_cen"/>
</dbReference>
<dbReference type="Gene3D" id="3.90.190.20">
    <property type="entry name" value="Mur ligase, C-terminal domain"/>
    <property type="match status" value="1"/>
</dbReference>
<dbReference type="AlphaFoldDB" id="A0A1I4RGT2"/>
<dbReference type="GO" id="GO:0071555">
    <property type="term" value="P:cell wall organization"/>
    <property type="evidence" value="ECO:0007669"/>
    <property type="project" value="UniProtKB-KW"/>
</dbReference>
<evidence type="ECO:0000256" key="7">
    <source>
        <dbReference type="HAMAP-Rule" id="MF_00639"/>
    </source>
</evidence>
<dbReference type="SUPFAM" id="SSF53244">
    <property type="entry name" value="MurD-like peptide ligases, peptide-binding domain"/>
    <property type="match status" value="1"/>
</dbReference>
<evidence type="ECO:0000256" key="5">
    <source>
        <dbReference type="ARBA" id="ARBA00022741"/>
    </source>
</evidence>
<feature type="binding site" evidence="7">
    <location>
        <begin position="130"/>
        <end position="136"/>
    </location>
    <ligand>
        <name>ATP</name>
        <dbReference type="ChEBI" id="CHEBI:30616"/>
    </ligand>
</feature>
<comment type="catalytic activity">
    <reaction evidence="7 8">
        <text>UDP-N-acetyl-alpha-D-muramoyl-L-alanine + D-glutamate + ATP = UDP-N-acetyl-alpha-D-muramoyl-L-alanyl-D-glutamate + ADP + phosphate + H(+)</text>
        <dbReference type="Rhea" id="RHEA:16429"/>
        <dbReference type="ChEBI" id="CHEBI:15378"/>
        <dbReference type="ChEBI" id="CHEBI:29986"/>
        <dbReference type="ChEBI" id="CHEBI:30616"/>
        <dbReference type="ChEBI" id="CHEBI:43474"/>
        <dbReference type="ChEBI" id="CHEBI:83898"/>
        <dbReference type="ChEBI" id="CHEBI:83900"/>
        <dbReference type="ChEBI" id="CHEBI:456216"/>
        <dbReference type="EC" id="6.3.2.9"/>
    </reaction>
</comment>
<dbReference type="PANTHER" id="PTHR43692:SF1">
    <property type="entry name" value="UDP-N-ACETYLMURAMOYLALANINE--D-GLUTAMATE LIGASE"/>
    <property type="match status" value="1"/>
</dbReference>
<keyword evidence="4 7" id="KW-0436">Ligase</keyword>
<dbReference type="Pfam" id="PF02875">
    <property type="entry name" value="Mur_ligase_C"/>
    <property type="match status" value="1"/>
</dbReference>
<dbReference type="Pfam" id="PF08245">
    <property type="entry name" value="Mur_ligase_M"/>
    <property type="match status" value="1"/>
</dbReference>
<evidence type="ECO:0000259" key="10">
    <source>
        <dbReference type="Pfam" id="PF08245"/>
    </source>
</evidence>
<keyword evidence="7 8" id="KW-0573">Peptidoglycan synthesis</keyword>
<dbReference type="GO" id="GO:0051301">
    <property type="term" value="P:cell division"/>
    <property type="evidence" value="ECO:0007669"/>
    <property type="project" value="UniProtKB-KW"/>
</dbReference>
<evidence type="ECO:0000313" key="12">
    <source>
        <dbReference type="Proteomes" id="UP000199611"/>
    </source>
</evidence>
<dbReference type="Proteomes" id="UP000199611">
    <property type="component" value="Unassembled WGS sequence"/>
</dbReference>
<dbReference type="STRING" id="39841.SAMN05660836_00597"/>
<gene>
    <name evidence="7" type="primary">murD</name>
    <name evidence="11" type="ORF">SAMN05660836_00597</name>
</gene>
<keyword evidence="7 8" id="KW-0133">Cell shape</keyword>
<dbReference type="GO" id="GO:0009252">
    <property type="term" value="P:peptidoglycan biosynthetic process"/>
    <property type="evidence" value="ECO:0007669"/>
    <property type="project" value="UniProtKB-UniRule"/>
</dbReference>
<keyword evidence="7 8" id="KW-0961">Cell wall biogenesis/degradation</keyword>
<dbReference type="PROSITE" id="PS51257">
    <property type="entry name" value="PROKAR_LIPOPROTEIN"/>
    <property type="match status" value="1"/>
</dbReference>
<evidence type="ECO:0000313" key="11">
    <source>
        <dbReference type="EMBL" id="SFM51130.1"/>
    </source>
</evidence>